<dbReference type="EMBL" id="JACHXF010000022">
    <property type="protein sequence ID" value="MBB3100006.1"/>
    <property type="molecule type" value="Genomic_DNA"/>
</dbReference>
<name>A0A7W5APF1_9ACTN</name>
<comment type="caution">
    <text evidence="1">The sequence shown here is derived from an EMBL/GenBank/DDBJ whole genome shotgun (WGS) entry which is preliminary data.</text>
</comment>
<keyword evidence="2" id="KW-1185">Reference proteome</keyword>
<evidence type="ECO:0000313" key="1">
    <source>
        <dbReference type="EMBL" id="MBB3100006.1"/>
    </source>
</evidence>
<proteinExistence type="predicted"/>
<protein>
    <submittedName>
        <fullName evidence="1">Uncharacterized protein</fullName>
    </submittedName>
</protein>
<reference evidence="1 2" key="1">
    <citation type="submission" date="2020-08" db="EMBL/GenBank/DDBJ databases">
        <title>Genomic Encyclopedia of Type Strains, Phase III (KMG-III): the genomes of soil and plant-associated and newly described type strains.</title>
        <authorList>
            <person name="Whitman W."/>
        </authorList>
    </citation>
    <scope>NUCLEOTIDE SEQUENCE [LARGE SCALE GENOMIC DNA]</scope>
    <source>
        <strain evidence="1 2">CECT 3287</strain>
    </source>
</reference>
<evidence type="ECO:0000313" key="2">
    <source>
        <dbReference type="Proteomes" id="UP000590749"/>
    </source>
</evidence>
<organism evidence="1 2">
    <name type="scientific">Actinoplanes campanulatus</name>
    <dbReference type="NCBI Taxonomy" id="113559"/>
    <lineage>
        <taxon>Bacteria</taxon>
        <taxon>Bacillati</taxon>
        <taxon>Actinomycetota</taxon>
        <taxon>Actinomycetes</taxon>
        <taxon>Micromonosporales</taxon>
        <taxon>Micromonosporaceae</taxon>
        <taxon>Actinoplanes</taxon>
    </lineage>
</organism>
<gene>
    <name evidence="1" type="ORF">FHR83_007724</name>
</gene>
<dbReference type="AlphaFoldDB" id="A0A7W5APF1"/>
<dbReference type="RefSeq" id="WP_229794947.1">
    <property type="nucleotide sequence ID" value="NZ_BMPW01000012.1"/>
</dbReference>
<sequence length="68" mass="7492">MVAPRTLRRPYLGVVVPGGAPENPLARPVSRLIVAGLPREPALAITIATRRAERLWGLAQRLGRRSYH</sequence>
<accession>A0A7W5APF1</accession>
<dbReference type="Proteomes" id="UP000590749">
    <property type="component" value="Unassembled WGS sequence"/>
</dbReference>